<evidence type="ECO:0000256" key="3">
    <source>
        <dbReference type="SAM" id="SignalP"/>
    </source>
</evidence>
<keyword evidence="2" id="KW-1133">Transmembrane helix</keyword>
<gene>
    <name evidence="5" type="ORF">VP01_1434g2</name>
</gene>
<evidence type="ECO:0000256" key="1">
    <source>
        <dbReference type="SAM" id="MobiDB-lite"/>
    </source>
</evidence>
<dbReference type="VEuPathDB" id="FungiDB:VP01_1434g2"/>
<dbReference type="PANTHER" id="PTHR33339:SF1">
    <property type="entry name" value="LYSM DOMAIN-CONTAINING PROTEIN"/>
    <property type="match status" value="1"/>
</dbReference>
<proteinExistence type="predicted"/>
<keyword evidence="6" id="KW-1185">Reference proteome</keyword>
<dbReference type="PANTHER" id="PTHR33339">
    <property type="entry name" value="LYSM DOMAIN-CONTAINING PROTEIN"/>
    <property type="match status" value="1"/>
</dbReference>
<feature type="domain" description="DUF7872" evidence="4">
    <location>
        <begin position="299"/>
        <end position="505"/>
    </location>
</feature>
<name>A0A0L6VKW4_9BASI</name>
<dbReference type="EMBL" id="LAVV01004832">
    <property type="protein sequence ID" value="KNZ61222.1"/>
    <property type="molecule type" value="Genomic_DNA"/>
</dbReference>
<dbReference type="OrthoDB" id="2501264at2759"/>
<accession>A0A0L6VKW4</accession>
<keyword evidence="3" id="KW-0732">Signal</keyword>
<evidence type="ECO:0000313" key="5">
    <source>
        <dbReference type="EMBL" id="KNZ61222.1"/>
    </source>
</evidence>
<keyword evidence="2" id="KW-0472">Membrane</keyword>
<feature type="transmembrane region" description="Helical" evidence="2">
    <location>
        <begin position="237"/>
        <end position="265"/>
    </location>
</feature>
<dbReference type="Proteomes" id="UP000037035">
    <property type="component" value="Unassembled WGS sequence"/>
</dbReference>
<reference evidence="5 6" key="1">
    <citation type="submission" date="2015-08" db="EMBL/GenBank/DDBJ databases">
        <title>Next Generation Sequencing and Analysis of the Genome of Puccinia sorghi L Schw, the Causal Agent of Maize Common Rust.</title>
        <authorList>
            <person name="Rochi L."/>
            <person name="Burguener G."/>
            <person name="Darino M."/>
            <person name="Turjanski A."/>
            <person name="Kreff E."/>
            <person name="Dieguez M.J."/>
            <person name="Sacco F."/>
        </authorList>
    </citation>
    <scope>NUCLEOTIDE SEQUENCE [LARGE SCALE GENOMIC DNA]</scope>
    <source>
        <strain evidence="5 6">RO10H11247</strain>
    </source>
</reference>
<dbReference type="Pfam" id="PF25278">
    <property type="entry name" value="DUF7872"/>
    <property type="match status" value="1"/>
</dbReference>
<comment type="caution">
    <text evidence="5">The sequence shown here is derived from an EMBL/GenBank/DDBJ whole genome shotgun (WGS) entry which is preliminary data.</text>
</comment>
<dbReference type="AlphaFoldDB" id="A0A0L6VKW4"/>
<protein>
    <recommendedName>
        <fullName evidence="4">DUF7872 domain-containing protein</fullName>
    </recommendedName>
</protein>
<evidence type="ECO:0000313" key="6">
    <source>
        <dbReference type="Proteomes" id="UP000037035"/>
    </source>
</evidence>
<feature type="transmembrane region" description="Helical" evidence="2">
    <location>
        <begin position="203"/>
        <end position="225"/>
    </location>
</feature>
<evidence type="ECO:0000256" key="2">
    <source>
        <dbReference type="SAM" id="Phobius"/>
    </source>
</evidence>
<organism evidence="5 6">
    <name type="scientific">Puccinia sorghi</name>
    <dbReference type="NCBI Taxonomy" id="27349"/>
    <lineage>
        <taxon>Eukaryota</taxon>
        <taxon>Fungi</taxon>
        <taxon>Dikarya</taxon>
        <taxon>Basidiomycota</taxon>
        <taxon>Pucciniomycotina</taxon>
        <taxon>Pucciniomycetes</taxon>
        <taxon>Pucciniales</taxon>
        <taxon>Pucciniaceae</taxon>
        <taxon>Puccinia</taxon>
    </lineage>
</organism>
<feature type="region of interest" description="Disordered" evidence="1">
    <location>
        <begin position="37"/>
        <end position="60"/>
    </location>
</feature>
<sequence length="567" mass="62797">MNSLSFRKCATSAIVLMTLVLNAEASFPSRVPFRHSDVIPGPSAPPQPAPNQTAKGVAQNPDVSADCTPYPLDQFTWNRFHWDDYLRTYPNVTTQAYAATKGAANFRCGIGANCNIGQVRVSLMDEQLCSPVKAPDWYILYAAQNLNIYLNALHQAAAEAISLTQSHMRFFLPNNQMLSLPSGMTCEHMPDYPSVEDHSDLEAVFAFGAVAATVQAVGVLYLLLIPNPALLFTAAPFAVMSVINMPFTLMMFASLAAIVAGQAILACHDTSGPSQTKEFDFIAKLTIFNAHTSDRPSLCKWAQFNYRLSQWQGETERSIANTTSRIFNSGINSDPAYSLSHILANGTFLGPFERKDSFELQASLKNVTKSIAISKLLRSMTSSLIRRTRLLRSQMSVFLPHDPHPNKQWTSKDVLSYHSPNGTLMNIIRAVPGKTKAINDFKNGHVLHEKHGISTEQIAEISFQCQQKFGIQKTPVGSVYDLSRHAAIRDPEICSFDLPVCDMRSLGEFLHYIHSRGNPEHPLMSMRASLFLNRIPTPEEQAQAHSEDLQANVWVTNLKEIIPSLPS</sequence>
<keyword evidence="2" id="KW-0812">Transmembrane</keyword>
<feature type="signal peptide" evidence="3">
    <location>
        <begin position="1"/>
        <end position="25"/>
    </location>
</feature>
<dbReference type="InterPro" id="IPR057194">
    <property type="entry name" value="DUF7872"/>
</dbReference>
<feature type="chain" id="PRO_5005568635" description="DUF7872 domain-containing protein" evidence="3">
    <location>
        <begin position="26"/>
        <end position="567"/>
    </location>
</feature>
<evidence type="ECO:0000259" key="4">
    <source>
        <dbReference type="Pfam" id="PF25278"/>
    </source>
</evidence>